<evidence type="ECO:0000313" key="4">
    <source>
        <dbReference type="EMBL" id="KAJ7358614.1"/>
    </source>
</evidence>
<accession>A0AAD7EZP5</accession>
<name>A0AAD7EZP5_9AGAR</name>
<keyword evidence="5" id="KW-1185">Reference proteome</keyword>
<evidence type="ECO:0000313" key="5">
    <source>
        <dbReference type="Proteomes" id="UP001218218"/>
    </source>
</evidence>
<evidence type="ECO:0000256" key="2">
    <source>
        <dbReference type="SAM" id="Phobius"/>
    </source>
</evidence>
<dbReference type="SUPFAM" id="SSF50729">
    <property type="entry name" value="PH domain-like"/>
    <property type="match status" value="1"/>
</dbReference>
<gene>
    <name evidence="4" type="ORF">DFH08DRAFT_1075600</name>
</gene>
<dbReference type="PROSITE" id="PS50003">
    <property type="entry name" value="PH_DOMAIN"/>
    <property type="match status" value="1"/>
</dbReference>
<comment type="caution">
    <text evidence="4">The sequence shown here is derived from an EMBL/GenBank/DDBJ whole genome shotgun (WGS) entry which is preliminary data.</text>
</comment>
<feature type="transmembrane region" description="Helical" evidence="2">
    <location>
        <begin position="60"/>
        <end position="77"/>
    </location>
</feature>
<sequence>MSRMKRWHTSTGTGEEERVPREFGKERQVEMLSPEGNFVLYADSEEDCDMWMEAIRQMKVQLFLFLLPVLVSLSLSSRSTGIPTSGLDCTREGSFVPSLIEHRSRNPSSTIAAAARPCRVRPPLSPLLPGHPCCLPA</sequence>
<dbReference type="Proteomes" id="UP001218218">
    <property type="component" value="Unassembled WGS sequence"/>
</dbReference>
<protein>
    <recommendedName>
        <fullName evidence="3">PH domain-containing protein</fullName>
    </recommendedName>
</protein>
<dbReference type="AlphaFoldDB" id="A0AAD7EZP5"/>
<keyword evidence="2" id="KW-0472">Membrane</keyword>
<organism evidence="4 5">
    <name type="scientific">Mycena albidolilacea</name>
    <dbReference type="NCBI Taxonomy" id="1033008"/>
    <lineage>
        <taxon>Eukaryota</taxon>
        <taxon>Fungi</taxon>
        <taxon>Dikarya</taxon>
        <taxon>Basidiomycota</taxon>
        <taxon>Agaricomycotina</taxon>
        <taxon>Agaricomycetes</taxon>
        <taxon>Agaricomycetidae</taxon>
        <taxon>Agaricales</taxon>
        <taxon>Marasmiineae</taxon>
        <taxon>Mycenaceae</taxon>
        <taxon>Mycena</taxon>
    </lineage>
</organism>
<proteinExistence type="predicted"/>
<keyword evidence="2" id="KW-0812">Transmembrane</keyword>
<feature type="region of interest" description="Disordered" evidence="1">
    <location>
        <begin position="1"/>
        <end position="23"/>
    </location>
</feature>
<dbReference type="InterPro" id="IPR001849">
    <property type="entry name" value="PH_domain"/>
</dbReference>
<reference evidence="4" key="1">
    <citation type="submission" date="2023-03" db="EMBL/GenBank/DDBJ databases">
        <title>Massive genome expansion in bonnet fungi (Mycena s.s.) driven by repeated elements and novel gene families across ecological guilds.</title>
        <authorList>
            <consortium name="Lawrence Berkeley National Laboratory"/>
            <person name="Harder C.B."/>
            <person name="Miyauchi S."/>
            <person name="Viragh M."/>
            <person name="Kuo A."/>
            <person name="Thoen E."/>
            <person name="Andreopoulos B."/>
            <person name="Lu D."/>
            <person name="Skrede I."/>
            <person name="Drula E."/>
            <person name="Henrissat B."/>
            <person name="Morin E."/>
            <person name="Kohler A."/>
            <person name="Barry K."/>
            <person name="LaButti K."/>
            <person name="Morin E."/>
            <person name="Salamov A."/>
            <person name="Lipzen A."/>
            <person name="Mereny Z."/>
            <person name="Hegedus B."/>
            <person name="Baldrian P."/>
            <person name="Stursova M."/>
            <person name="Weitz H."/>
            <person name="Taylor A."/>
            <person name="Grigoriev I.V."/>
            <person name="Nagy L.G."/>
            <person name="Martin F."/>
            <person name="Kauserud H."/>
        </authorList>
    </citation>
    <scope>NUCLEOTIDE SEQUENCE</scope>
    <source>
        <strain evidence="4">CBHHK002</strain>
    </source>
</reference>
<dbReference type="EMBL" id="JARIHO010000007">
    <property type="protein sequence ID" value="KAJ7358614.1"/>
    <property type="molecule type" value="Genomic_DNA"/>
</dbReference>
<feature type="domain" description="PH" evidence="3">
    <location>
        <begin position="1"/>
        <end position="60"/>
    </location>
</feature>
<evidence type="ECO:0000259" key="3">
    <source>
        <dbReference type="PROSITE" id="PS50003"/>
    </source>
</evidence>
<keyword evidence="2" id="KW-1133">Transmembrane helix</keyword>
<evidence type="ECO:0000256" key="1">
    <source>
        <dbReference type="SAM" id="MobiDB-lite"/>
    </source>
</evidence>
<dbReference type="InterPro" id="IPR011993">
    <property type="entry name" value="PH-like_dom_sf"/>
</dbReference>
<dbReference type="Gene3D" id="2.30.29.30">
    <property type="entry name" value="Pleckstrin-homology domain (PH domain)/Phosphotyrosine-binding domain (PTB)"/>
    <property type="match status" value="1"/>
</dbReference>